<evidence type="ECO:0000256" key="3">
    <source>
        <dbReference type="ARBA" id="ARBA00022970"/>
    </source>
</evidence>
<sequence>MFERDLRRRAASTPRRTGLLAAALLAALAGTAAAPALAQETIKIGAPLALTGGLADEGHKQDLVWKMWVEKVNAAGGLAVGDKKMKVELIEYDYQSEGQRASQLAEKLINDDKVQFLFAPFGSGHTKIVGGVGERYQVPTIACVASSESVFDQSLKHLFGTLSPNGGMTTAMVKMFKEKFPDTKTIAVLGRDDVFPKSMAEGIAKAAEAQGLTVAYKELYPVGTMDHAAALSSIKAAKPDWIYVSGYTQDLILARKQMQDLGVTAPIVTMVTGPSYKEFTEGLGKLADGITSSSWWHHATNYTGQGVWPTTADFYKDFQAKTKGADPDYVHGSCAAAGEVIAEALKRTGSLDKAKLRDAIASTDIQTFYGPIKFGPTGMNLPRELPIIQVQDETIKVLAPADIKNAELIAMPK</sequence>
<keyword evidence="2 4" id="KW-0732">Signal</keyword>
<feature type="chain" id="PRO_5046794033" evidence="4">
    <location>
        <begin position="39"/>
        <end position="413"/>
    </location>
</feature>
<proteinExistence type="inferred from homology"/>
<evidence type="ECO:0000313" key="7">
    <source>
        <dbReference type="Proteomes" id="UP001597299"/>
    </source>
</evidence>
<dbReference type="Pfam" id="PF13458">
    <property type="entry name" value="Peripla_BP_6"/>
    <property type="match status" value="1"/>
</dbReference>
<comment type="caution">
    <text evidence="6">The sequence shown here is derived from an EMBL/GenBank/DDBJ whole genome shotgun (WGS) entry which is preliminary data.</text>
</comment>
<protein>
    <submittedName>
        <fullName evidence="6">Amino acid ABC transporter substrate-binding protein</fullName>
    </submittedName>
</protein>
<dbReference type="InterPro" id="IPR051010">
    <property type="entry name" value="BCAA_transport"/>
</dbReference>
<keyword evidence="3" id="KW-0813">Transport</keyword>
<dbReference type="Proteomes" id="UP001597299">
    <property type="component" value="Unassembled WGS sequence"/>
</dbReference>
<dbReference type="CDD" id="cd06338">
    <property type="entry name" value="PBP1_ABC_ligand_binding-like"/>
    <property type="match status" value="1"/>
</dbReference>
<dbReference type="Gene3D" id="3.40.50.2300">
    <property type="match status" value="2"/>
</dbReference>
<evidence type="ECO:0000256" key="4">
    <source>
        <dbReference type="SAM" id="SignalP"/>
    </source>
</evidence>
<dbReference type="RefSeq" id="WP_213355697.1">
    <property type="nucleotide sequence ID" value="NZ_JAHBGB010000044.1"/>
</dbReference>
<evidence type="ECO:0000313" key="6">
    <source>
        <dbReference type="EMBL" id="MFD2143247.1"/>
    </source>
</evidence>
<dbReference type="PANTHER" id="PTHR30483">
    <property type="entry name" value="LEUCINE-SPECIFIC-BINDING PROTEIN"/>
    <property type="match status" value="1"/>
</dbReference>
<evidence type="ECO:0000256" key="2">
    <source>
        <dbReference type="ARBA" id="ARBA00022729"/>
    </source>
</evidence>
<dbReference type="PANTHER" id="PTHR30483:SF37">
    <property type="entry name" value="ABC TRANSPORTER SUBSTRATE-BINDING PROTEIN"/>
    <property type="match status" value="1"/>
</dbReference>
<dbReference type="EMBL" id="JBHUHD010000001">
    <property type="protein sequence ID" value="MFD2143247.1"/>
    <property type="molecule type" value="Genomic_DNA"/>
</dbReference>
<dbReference type="InterPro" id="IPR006311">
    <property type="entry name" value="TAT_signal"/>
</dbReference>
<comment type="similarity">
    <text evidence="1">Belongs to the leucine-binding protein family.</text>
</comment>
<keyword evidence="3" id="KW-0029">Amino-acid transport</keyword>
<dbReference type="PROSITE" id="PS51318">
    <property type="entry name" value="TAT"/>
    <property type="match status" value="1"/>
</dbReference>
<evidence type="ECO:0000256" key="1">
    <source>
        <dbReference type="ARBA" id="ARBA00010062"/>
    </source>
</evidence>
<dbReference type="InterPro" id="IPR028081">
    <property type="entry name" value="Leu-bd"/>
</dbReference>
<accession>A0ABW4Z4W4</accession>
<feature type="signal peptide" evidence="4">
    <location>
        <begin position="1"/>
        <end position="38"/>
    </location>
</feature>
<name>A0ABW4Z4W4_9HYPH</name>
<organism evidence="6 7">
    <name type="scientific">Ancylobacter oerskovii</name>
    <dbReference type="NCBI Taxonomy" id="459519"/>
    <lineage>
        <taxon>Bacteria</taxon>
        <taxon>Pseudomonadati</taxon>
        <taxon>Pseudomonadota</taxon>
        <taxon>Alphaproteobacteria</taxon>
        <taxon>Hyphomicrobiales</taxon>
        <taxon>Xanthobacteraceae</taxon>
        <taxon>Ancylobacter</taxon>
    </lineage>
</organism>
<gene>
    <name evidence="6" type="ORF">ACFSNC_22805</name>
</gene>
<dbReference type="SUPFAM" id="SSF53822">
    <property type="entry name" value="Periplasmic binding protein-like I"/>
    <property type="match status" value="1"/>
</dbReference>
<keyword evidence="7" id="KW-1185">Reference proteome</keyword>
<dbReference type="InterPro" id="IPR028082">
    <property type="entry name" value="Peripla_BP_I"/>
</dbReference>
<reference evidence="7" key="1">
    <citation type="journal article" date="2019" name="Int. J. Syst. Evol. Microbiol.">
        <title>The Global Catalogue of Microorganisms (GCM) 10K type strain sequencing project: providing services to taxonomists for standard genome sequencing and annotation.</title>
        <authorList>
            <consortium name="The Broad Institute Genomics Platform"/>
            <consortium name="The Broad Institute Genome Sequencing Center for Infectious Disease"/>
            <person name="Wu L."/>
            <person name="Ma J."/>
        </authorList>
    </citation>
    <scope>NUCLEOTIDE SEQUENCE [LARGE SCALE GENOMIC DNA]</scope>
    <source>
        <strain evidence="7">CCM 7435</strain>
    </source>
</reference>
<feature type="domain" description="Leucine-binding protein" evidence="5">
    <location>
        <begin position="41"/>
        <end position="391"/>
    </location>
</feature>
<evidence type="ECO:0000259" key="5">
    <source>
        <dbReference type="Pfam" id="PF13458"/>
    </source>
</evidence>